<comment type="cofactor">
    <cofactor evidence="1">
        <name>Fe(2+)</name>
        <dbReference type="ChEBI" id="CHEBI:29033"/>
    </cofactor>
</comment>
<keyword evidence="11" id="KW-1185">Reference proteome</keyword>
<dbReference type="AlphaFoldDB" id="A0A2N3PY70"/>
<gene>
    <name evidence="10" type="ORF">CWS72_07100</name>
</gene>
<dbReference type="InterPro" id="IPR012348">
    <property type="entry name" value="RNR-like"/>
</dbReference>
<evidence type="ECO:0000256" key="7">
    <source>
        <dbReference type="ARBA" id="ARBA00023004"/>
    </source>
</evidence>
<dbReference type="OrthoDB" id="581372at2"/>
<keyword evidence="9" id="KW-0275">Fatty acid biosynthesis</keyword>
<sequence length="267" mass="30418">MPRWTQDDIPWDDFDPARLQPDHLKLVKAASLTEYNAARYTQYLKNVFAGDDDFAAIIAGWQAEEEQHGAILGRYAELADPAYDFSATFERFRDGYVIPVDVSQSIRGSRVGELLARCIVETGTSSFYMALSEASDEPVLKAIAKHIAADELRHYRMFLDGMRKHQPIERVSLPGRLRVVLGRIRESDDDELAFAYHCGNEPGEDYDRLRSNTAYGALAYRIYRFPHAQRAVGMVFKATGLNPQGWLARQTARWAWRKMQARVLRAA</sequence>
<keyword evidence="7" id="KW-0408">Iron</keyword>
<evidence type="ECO:0000256" key="6">
    <source>
        <dbReference type="ARBA" id="ARBA00023002"/>
    </source>
</evidence>
<dbReference type="Pfam" id="PF03405">
    <property type="entry name" value="FA_desaturase_2"/>
    <property type="match status" value="1"/>
</dbReference>
<proteinExistence type="inferred from homology"/>
<dbReference type="InterPro" id="IPR005067">
    <property type="entry name" value="Fatty_acid_desaturase-2"/>
</dbReference>
<dbReference type="EMBL" id="PIUM01000005">
    <property type="protein sequence ID" value="PKU25356.1"/>
    <property type="molecule type" value="Genomic_DNA"/>
</dbReference>
<keyword evidence="5" id="KW-0276">Fatty acid metabolism</keyword>
<evidence type="ECO:0000313" key="11">
    <source>
        <dbReference type="Proteomes" id="UP000233293"/>
    </source>
</evidence>
<evidence type="ECO:0000256" key="3">
    <source>
        <dbReference type="ARBA" id="ARBA00022516"/>
    </source>
</evidence>
<evidence type="ECO:0000256" key="2">
    <source>
        <dbReference type="ARBA" id="ARBA00008749"/>
    </source>
</evidence>
<name>A0A2N3PY70_9PROT</name>
<dbReference type="Gene3D" id="1.10.620.20">
    <property type="entry name" value="Ribonucleotide Reductase, subunit A"/>
    <property type="match status" value="1"/>
</dbReference>
<evidence type="ECO:0000313" key="10">
    <source>
        <dbReference type="EMBL" id="PKU25356.1"/>
    </source>
</evidence>
<comment type="caution">
    <text evidence="10">The sequence shown here is derived from an EMBL/GenBank/DDBJ whole genome shotgun (WGS) entry which is preliminary data.</text>
</comment>
<dbReference type="InterPro" id="IPR009078">
    <property type="entry name" value="Ferritin-like_SF"/>
</dbReference>
<keyword evidence="6" id="KW-0560">Oxidoreductase</keyword>
<keyword evidence="8" id="KW-0443">Lipid metabolism</keyword>
<dbReference type="SUPFAM" id="SSF47240">
    <property type="entry name" value="Ferritin-like"/>
    <property type="match status" value="1"/>
</dbReference>
<accession>A0A2N3PY70</accession>
<comment type="similarity">
    <text evidence="2">Belongs to the fatty acid desaturase type 2 family.</text>
</comment>
<keyword evidence="3" id="KW-0444">Lipid biosynthesis</keyword>
<dbReference type="GO" id="GO:0045300">
    <property type="term" value="F:stearoyl-[ACP] desaturase activity"/>
    <property type="evidence" value="ECO:0007669"/>
    <property type="project" value="InterPro"/>
</dbReference>
<reference evidence="11" key="1">
    <citation type="submission" date="2017-12" db="EMBL/GenBank/DDBJ databases">
        <title>Draft genome sequence of Telmatospirillum siberiense 26-4b1T, an acidotolerant peatland alphaproteobacterium potentially involved in sulfur cycling.</title>
        <authorList>
            <person name="Hausmann B."/>
            <person name="Pjevac P."/>
            <person name="Schreck K."/>
            <person name="Herbold C.W."/>
            <person name="Daims H."/>
            <person name="Wagner M."/>
            <person name="Pester M."/>
            <person name="Loy A."/>
        </authorList>
    </citation>
    <scope>NUCLEOTIDE SEQUENCE [LARGE SCALE GENOMIC DNA]</scope>
    <source>
        <strain evidence="11">26-4b1</strain>
    </source>
</reference>
<dbReference type="Proteomes" id="UP000233293">
    <property type="component" value="Unassembled WGS sequence"/>
</dbReference>
<protein>
    <submittedName>
        <fullName evidence="10">Rubrerythrin family protein</fullName>
    </submittedName>
</protein>
<evidence type="ECO:0000256" key="5">
    <source>
        <dbReference type="ARBA" id="ARBA00022832"/>
    </source>
</evidence>
<evidence type="ECO:0000256" key="4">
    <source>
        <dbReference type="ARBA" id="ARBA00022723"/>
    </source>
</evidence>
<dbReference type="CDD" id="cd00657">
    <property type="entry name" value="Ferritin_like"/>
    <property type="match status" value="1"/>
</dbReference>
<evidence type="ECO:0000256" key="9">
    <source>
        <dbReference type="ARBA" id="ARBA00023160"/>
    </source>
</evidence>
<dbReference type="GO" id="GO:0046872">
    <property type="term" value="F:metal ion binding"/>
    <property type="evidence" value="ECO:0007669"/>
    <property type="project" value="UniProtKB-KW"/>
</dbReference>
<evidence type="ECO:0000256" key="8">
    <source>
        <dbReference type="ARBA" id="ARBA00023098"/>
    </source>
</evidence>
<keyword evidence="4" id="KW-0479">Metal-binding</keyword>
<organism evidence="10 11">
    <name type="scientific">Telmatospirillum siberiense</name>
    <dbReference type="NCBI Taxonomy" id="382514"/>
    <lineage>
        <taxon>Bacteria</taxon>
        <taxon>Pseudomonadati</taxon>
        <taxon>Pseudomonadota</taxon>
        <taxon>Alphaproteobacteria</taxon>
        <taxon>Rhodospirillales</taxon>
        <taxon>Rhodospirillaceae</taxon>
        <taxon>Telmatospirillum</taxon>
    </lineage>
</organism>
<evidence type="ECO:0000256" key="1">
    <source>
        <dbReference type="ARBA" id="ARBA00001954"/>
    </source>
</evidence>
<dbReference type="GO" id="GO:0006633">
    <property type="term" value="P:fatty acid biosynthetic process"/>
    <property type="evidence" value="ECO:0007669"/>
    <property type="project" value="UniProtKB-KW"/>
</dbReference>
<dbReference type="RefSeq" id="WP_101249880.1">
    <property type="nucleotide sequence ID" value="NZ_PIUM01000005.1"/>
</dbReference>